<name>A0A5N6F9N9_9EURO</name>
<evidence type="ECO:0000256" key="1">
    <source>
        <dbReference type="ARBA" id="ARBA00022801"/>
    </source>
</evidence>
<dbReference type="Pfam" id="PF02129">
    <property type="entry name" value="Peptidase_S15"/>
    <property type="match status" value="1"/>
</dbReference>
<feature type="domain" description="Xaa-Pro dipeptidyl-peptidase C-terminal" evidence="2">
    <location>
        <begin position="265"/>
        <end position="503"/>
    </location>
</feature>
<dbReference type="EMBL" id="ML733391">
    <property type="protein sequence ID" value="KAB8226377.1"/>
    <property type="molecule type" value="Genomic_DNA"/>
</dbReference>
<dbReference type="InterPro" id="IPR000383">
    <property type="entry name" value="Xaa-Pro-like_dom"/>
</dbReference>
<dbReference type="Pfam" id="PF08530">
    <property type="entry name" value="PepX_C"/>
    <property type="match status" value="1"/>
</dbReference>
<dbReference type="Gene3D" id="2.60.120.260">
    <property type="entry name" value="Galactose-binding domain-like"/>
    <property type="match status" value="1"/>
</dbReference>
<organism evidence="3 4">
    <name type="scientific">Aspergillus novoparasiticus</name>
    <dbReference type="NCBI Taxonomy" id="986946"/>
    <lineage>
        <taxon>Eukaryota</taxon>
        <taxon>Fungi</taxon>
        <taxon>Dikarya</taxon>
        <taxon>Ascomycota</taxon>
        <taxon>Pezizomycotina</taxon>
        <taxon>Eurotiomycetes</taxon>
        <taxon>Eurotiomycetidae</taxon>
        <taxon>Eurotiales</taxon>
        <taxon>Aspergillaceae</taxon>
        <taxon>Aspergillus</taxon>
        <taxon>Aspergillus subgen. Circumdati</taxon>
    </lineage>
</organism>
<dbReference type="AlphaFoldDB" id="A0A5N6F9N9"/>
<proteinExistence type="predicted"/>
<dbReference type="InterPro" id="IPR029058">
    <property type="entry name" value="AB_hydrolase_fold"/>
</dbReference>
<dbReference type="GO" id="GO:0008239">
    <property type="term" value="F:dipeptidyl-peptidase activity"/>
    <property type="evidence" value="ECO:0007669"/>
    <property type="project" value="InterPro"/>
</dbReference>
<dbReference type="InterPro" id="IPR008979">
    <property type="entry name" value="Galactose-bd-like_sf"/>
</dbReference>
<dbReference type="SMART" id="SM00939">
    <property type="entry name" value="PepX_C"/>
    <property type="match status" value="1"/>
</dbReference>
<dbReference type="SUPFAM" id="SSF49785">
    <property type="entry name" value="Galactose-binding domain-like"/>
    <property type="match status" value="1"/>
</dbReference>
<dbReference type="SUPFAM" id="SSF53474">
    <property type="entry name" value="alpha/beta-Hydrolases"/>
    <property type="match status" value="1"/>
</dbReference>
<evidence type="ECO:0000259" key="2">
    <source>
        <dbReference type="SMART" id="SM00939"/>
    </source>
</evidence>
<dbReference type="Proteomes" id="UP000326799">
    <property type="component" value="Unassembled WGS sequence"/>
</dbReference>
<dbReference type="InterPro" id="IPR013736">
    <property type="entry name" value="Xaa-Pro_dipept_C"/>
</dbReference>
<evidence type="ECO:0000313" key="3">
    <source>
        <dbReference type="EMBL" id="KAB8226377.1"/>
    </source>
</evidence>
<keyword evidence="1 3" id="KW-0378">Hydrolase</keyword>
<dbReference type="Gene3D" id="3.40.50.1820">
    <property type="entry name" value="alpha/beta hydrolase"/>
    <property type="match status" value="2"/>
</dbReference>
<gene>
    <name evidence="3" type="ORF">BDV33DRAFT_186490</name>
</gene>
<sequence length="509" mass="58109">MLRAREVSYISAPVLNLKDPKARCPGFKQGVRVFERGEAVAAGARPFPVDTIMHESVPFRLSDGITIYFDIFLPAQFKTLNSSAADAIPAIVCWSPYGKQKGQQILDDLPMRAGVPKHMVSEAQKWEAPDPAEWIQYGYAIVNPDCRGCWTSEGDFEGQDYGEAFDCAELIEWLAVASLRPKGLAAIAPLEGASDSYRDTSVQDGITGPGRFEDWHKGFKDHPLYDVWWDNKWAFPEYIKTLLTWLRVHNTQEWPDFYTHQDDLRRFFDHYLLDRQDNGWDAMPQYRMAILDLGDPDGDLVNRPEREFPLKRTRYADYYLRKDNTVASFSYKFLHNQETTGYWTLHLSVSADIDDMEIYVQIEKYDSRGYRRGTQMIRPEGMKGKIIQQIQKRNIGLSSTGMLFSWGPEGVMRVGHAATLDSTLSVGPHLFFKHDCPKKLNPGEVRAIQIPLRPYGMFWKAGDEMRLAIKGSTIVPFPLPEVKPPPNPNMGPHRLHLSGCFLTVPHIPY</sequence>
<accession>A0A5N6F9N9</accession>
<protein>
    <submittedName>
        <fullName evidence="3">Alpha/Beta hydrolase protein</fullName>
    </submittedName>
</protein>
<keyword evidence="4" id="KW-1185">Reference proteome</keyword>
<reference evidence="3 4" key="1">
    <citation type="submission" date="2019-04" db="EMBL/GenBank/DDBJ databases">
        <title>Fungal friends and foes A comparative genomics study of 23 Aspergillus species from section Flavi.</title>
        <authorList>
            <consortium name="DOE Joint Genome Institute"/>
            <person name="Kjaerbolling I."/>
            <person name="Vesth T.C."/>
            <person name="Frisvad J.C."/>
            <person name="Nybo J.L."/>
            <person name="Theobald S."/>
            <person name="Kildgaard S."/>
            <person name="Petersen T.I."/>
            <person name="Kuo A."/>
            <person name="Sato A."/>
            <person name="Lyhne E.K."/>
            <person name="Kogle M.E."/>
            <person name="Wiebenga A."/>
            <person name="Kun R.S."/>
            <person name="Lubbers R.J."/>
            <person name="Makela M.R."/>
            <person name="Barry K."/>
            <person name="Chovatia M."/>
            <person name="Clum A."/>
            <person name="Daum C."/>
            <person name="Haridas S."/>
            <person name="He G."/>
            <person name="LaButti K."/>
            <person name="Lipzen A."/>
            <person name="Mondo S."/>
            <person name="Pangilinan J."/>
            <person name="Riley R."/>
            <person name="Salamov A."/>
            <person name="Simmons B.A."/>
            <person name="Magnuson J.K."/>
            <person name="Henrissat B."/>
            <person name="Mortensen U.H."/>
            <person name="Larsen T.O."/>
            <person name="De vries R.P."/>
            <person name="Grigoriev I.V."/>
            <person name="Machida M."/>
            <person name="Baker S.E."/>
            <person name="Andersen M.R."/>
        </authorList>
    </citation>
    <scope>NUCLEOTIDE SEQUENCE [LARGE SCALE GENOMIC DNA]</scope>
    <source>
        <strain evidence="3 4">CBS 126849</strain>
    </source>
</reference>
<evidence type="ECO:0000313" key="4">
    <source>
        <dbReference type="Proteomes" id="UP000326799"/>
    </source>
</evidence>